<sequence length="415" mass="41948">MTDSSRSRTWALAALTATQLMVILDGTIVNVALPTIRADLGFSGTGLAWVVNAFFVAFALLLLPAGRLSDLVGARRVFLAGLAVFTAASALCGIAPGPELLVGARFLQGVGGALASAVVLGMIARLFDDDERRRTQAFGLLAFVGAAGASIGVVAGGLLVDLASWRLVFLVNLPIGLLTFLVALRHLDPARSTRGSGAGTSGLVPAALFRARRFLVANGVLLTMTMAGFSFQFLSALYLQDVLGLDPMETGLSYLPVTLAIAVSSLVLSGRLAERYGAARVLVAGLVLFVGGLLLLARTPVEGSFWTDVAPAFAIMGTGFGLAMPQVTTLAMADAPTEHSGAASGFVTTTQQVGGVVGLAVVSVVADGAGLGAGLLVAAAVLAAGATLATTLLGTGPGGGLVADEQTAAPTLERC</sequence>
<evidence type="ECO:0000256" key="6">
    <source>
        <dbReference type="SAM" id="Phobius"/>
    </source>
</evidence>
<keyword evidence="4 6" id="KW-1133">Transmembrane helix</keyword>
<dbReference type="PANTHER" id="PTHR42718:SF9">
    <property type="entry name" value="MAJOR FACILITATOR SUPERFAMILY MULTIDRUG TRANSPORTER MFSC"/>
    <property type="match status" value="1"/>
</dbReference>
<dbReference type="CDD" id="cd17321">
    <property type="entry name" value="MFS_MMR_MDR_like"/>
    <property type="match status" value="1"/>
</dbReference>
<dbReference type="RefSeq" id="WP_345519980.1">
    <property type="nucleotide sequence ID" value="NZ_BAABKM010000002.1"/>
</dbReference>
<dbReference type="InterPro" id="IPR036259">
    <property type="entry name" value="MFS_trans_sf"/>
</dbReference>
<evidence type="ECO:0000259" key="7">
    <source>
        <dbReference type="PROSITE" id="PS50850"/>
    </source>
</evidence>
<feature type="transmembrane region" description="Helical" evidence="6">
    <location>
        <begin position="277"/>
        <end position="297"/>
    </location>
</feature>
<evidence type="ECO:0000256" key="2">
    <source>
        <dbReference type="ARBA" id="ARBA00022448"/>
    </source>
</evidence>
<reference evidence="9" key="1">
    <citation type="journal article" date="2019" name="Int. J. Syst. Evol. Microbiol.">
        <title>The Global Catalogue of Microorganisms (GCM) 10K type strain sequencing project: providing services to taxonomists for standard genome sequencing and annotation.</title>
        <authorList>
            <consortium name="The Broad Institute Genomics Platform"/>
            <consortium name="The Broad Institute Genome Sequencing Center for Infectious Disease"/>
            <person name="Wu L."/>
            <person name="Ma J."/>
        </authorList>
    </citation>
    <scope>NUCLEOTIDE SEQUENCE [LARGE SCALE GENOMIC DNA]</scope>
    <source>
        <strain evidence="9">JCM 18531</strain>
    </source>
</reference>
<feature type="transmembrane region" description="Helical" evidence="6">
    <location>
        <begin position="77"/>
        <end position="97"/>
    </location>
</feature>
<evidence type="ECO:0000256" key="3">
    <source>
        <dbReference type="ARBA" id="ARBA00022692"/>
    </source>
</evidence>
<evidence type="ECO:0000313" key="9">
    <source>
        <dbReference type="Proteomes" id="UP001499974"/>
    </source>
</evidence>
<dbReference type="EMBL" id="BAABKM010000002">
    <property type="protein sequence ID" value="GAA4696826.1"/>
    <property type="molecule type" value="Genomic_DNA"/>
</dbReference>
<feature type="transmembrane region" description="Helical" evidence="6">
    <location>
        <begin position="12"/>
        <end position="34"/>
    </location>
</feature>
<feature type="transmembrane region" description="Helical" evidence="6">
    <location>
        <begin position="165"/>
        <end position="184"/>
    </location>
</feature>
<feature type="transmembrane region" description="Helical" evidence="6">
    <location>
        <begin position="109"/>
        <end position="127"/>
    </location>
</feature>
<protein>
    <submittedName>
        <fullName evidence="8">DHA2 family efflux MFS transporter permease subunit</fullName>
    </submittedName>
</protein>
<dbReference type="InterPro" id="IPR011701">
    <property type="entry name" value="MFS"/>
</dbReference>
<evidence type="ECO:0000313" key="8">
    <source>
        <dbReference type="EMBL" id="GAA4696826.1"/>
    </source>
</evidence>
<feature type="transmembrane region" description="Helical" evidence="6">
    <location>
        <begin position="46"/>
        <end position="65"/>
    </location>
</feature>
<keyword evidence="9" id="KW-1185">Reference proteome</keyword>
<dbReference type="InterPro" id="IPR020846">
    <property type="entry name" value="MFS_dom"/>
</dbReference>
<dbReference type="PANTHER" id="PTHR42718">
    <property type="entry name" value="MAJOR FACILITATOR SUPERFAMILY MULTIDRUG TRANSPORTER MFSC"/>
    <property type="match status" value="1"/>
</dbReference>
<evidence type="ECO:0000256" key="5">
    <source>
        <dbReference type="ARBA" id="ARBA00023136"/>
    </source>
</evidence>
<feature type="transmembrane region" description="Helical" evidence="6">
    <location>
        <begin position="215"/>
        <end position="239"/>
    </location>
</feature>
<feature type="transmembrane region" description="Helical" evidence="6">
    <location>
        <begin position="345"/>
        <end position="366"/>
    </location>
</feature>
<comment type="subcellular location">
    <subcellularLocation>
        <location evidence="1">Cell membrane</location>
        <topology evidence="1">Multi-pass membrane protein</topology>
    </subcellularLocation>
</comment>
<feature type="transmembrane region" description="Helical" evidence="6">
    <location>
        <begin position="372"/>
        <end position="393"/>
    </location>
</feature>
<proteinExistence type="predicted"/>
<dbReference type="SUPFAM" id="SSF103473">
    <property type="entry name" value="MFS general substrate transporter"/>
    <property type="match status" value="1"/>
</dbReference>
<dbReference type="Gene3D" id="1.20.1250.20">
    <property type="entry name" value="MFS general substrate transporter like domains"/>
    <property type="match status" value="1"/>
</dbReference>
<keyword evidence="5 6" id="KW-0472">Membrane</keyword>
<feature type="transmembrane region" description="Helical" evidence="6">
    <location>
        <begin position="309"/>
        <end position="333"/>
    </location>
</feature>
<dbReference type="Pfam" id="PF07690">
    <property type="entry name" value="MFS_1"/>
    <property type="match status" value="1"/>
</dbReference>
<dbReference type="PROSITE" id="PS50850">
    <property type="entry name" value="MFS"/>
    <property type="match status" value="1"/>
</dbReference>
<comment type="caution">
    <text evidence="8">The sequence shown here is derived from an EMBL/GenBank/DDBJ whole genome shotgun (WGS) entry which is preliminary data.</text>
</comment>
<feature type="transmembrane region" description="Helical" evidence="6">
    <location>
        <begin position="251"/>
        <end position="270"/>
    </location>
</feature>
<evidence type="ECO:0000256" key="1">
    <source>
        <dbReference type="ARBA" id="ARBA00004651"/>
    </source>
</evidence>
<feature type="domain" description="Major facilitator superfamily (MFS) profile" evidence="7">
    <location>
        <begin position="11"/>
        <end position="397"/>
    </location>
</feature>
<gene>
    <name evidence="8" type="ORF">GCM10023349_10590</name>
</gene>
<keyword evidence="2" id="KW-0813">Transport</keyword>
<keyword evidence="3 6" id="KW-0812">Transmembrane</keyword>
<organism evidence="8 9">
    <name type="scientific">Nocardioides conyzicola</name>
    <dbReference type="NCBI Taxonomy" id="1651781"/>
    <lineage>
        <taxon>Bacteria</taxon>
        <taxon>Bacillati</taxon>
        <taxon>Actinomycetota</taxon>
        <taxon>Actinomycetes</taxon>
        <taxon>Propionibacteriales</taxon>
        <taxon>Nocardioidaceae</taxon>
        <taxon>Nocardioides</taxon>
    </lineage>
</organism>
<dbReference type="Proteomes" id="UP001499974">
    <property type="component" value="Unassembled WGS sequence"/>
</dbReference>
<accession>A0ABP8WXW5</accession>
<feature type="transmembrane region" description="Helical" evidence="6">
    <location>
        <begin position="139"/>
        <end position="159"/>
    </location>
</feature>
<name>A0ABP8WXW5_9ACTN</name>
<evidence type="ECO:0000256" key="4">
    <source>
        <dbReference type="ARBA" id="ARBA00022989"/>
    </source>
</evidence>